<proteinExistence type="predicted"/>
<dbReference type="EMBL" id="CP002048">
    <property type="protein sequence ID" value="ADI01998.1"/>
    <property type="molecule type" value="Genomic_DNA"/>
</dbReference>
<dbReference type="SUPFAM" id="SSF81324">
    <property type="entry name" value="Voltage-gated potassium channels"/>
    <property type="match status" value="1"/>
</dbReference>
<sequence>MSEARLKLITALTYLIIVIVVGVLGLMYFENWPLLTAVWATIVSLSTTGYGDIVPVTIGGRIFMMILIVAGVGVVAYSLGAIVSITIESQINRMMGRNTMEKTIRALNNHIIICGAGRVGMSVLEIIRGENIPYVLLEQNPETVARLQVEGIVAMAGDASDDEVLLRAGIQRARDIITALSQDPYNVFVTLSARALNPSLHIVARAERQETVDKLKRAGADRVITPAQLAGQRMATAMLKPASVQLVDTLFATHNIEVQIEEINVAPGSPLVNTSIRNINRDDSNVIIVAVIRGDNIIVSPRANTKIEAGDILIAMGSREDLSKLESSITTAIPE</sequence>
<dbReference type="Proteomes" id="UP000000378">
    <property type="component" value="Chromosome"/>
</dbReference>
<dbReference type="SUPFAM" id="SSF51735">
    <property type="entry name" value="NAD(P)-binding Rossmann-fold domains"/>
    <property type="match status" value="1"/>
</dbReference>
<dbReference type="Gene3D" id="1.10.287.70">
    <property type="match status" value="1"/>
</dbReference>
<protein>
    <submittedName>
        <fullName evidence="5">TrkA-N domain protein</fullName>
    </submittedName>
</protein>
<dbReference type="OrthoDB" id="9785285at2"/>
<comment type="subcellular location">
    <subcellularLocation>
        <location evidence="1">Cell membrane</location>
        <topology evidence="1">Multi-pass membrane protein</topology>
    </subcellularLocation>
</comment>
<reference evidence="6" key="1">
    <citation type="journal article" date="2010" name="Stand. Genomic Sci.">
        <title>Complete genome sequence of Syntrophothermus lipocalidus type strain (TGB-C1T).</title>
        <authorList>
            <consortium name="US DOE Joint Genome Institute (JGI-PGF)"/>
            <person name="Djao O."/>
            <person name="Zhang X."/>
            <person name="Lucas S."/>
            <person name="Lapidus A."/>
            <person name="Glavina Del Rio T."/>
            <person name="Nolan M."/>
            <person name="Tice H."/>
            <person name="Cheng J."/>
            <person name="Han C."/>
            <person name="Tapia R."/>
            <person name="Goodwin L."/>
            <person name="Pitluck S."/>
            <person name="Liolios K."/>
            <person name="Ivanova N."/>
            <person name="Mavromatis K."/>
            <person name="Mikhailova N."/>
            <person name="Ovchinnikova G."/>
            <person name="Pati A."/>
            <person name="Brambilla E."/>
            <person name="Chen A."/>
            <person name="Palaniappan K."/>
            <person name="Land M."/>
            <person name="Hauser L."/>
            <person name="Chang Y."/>
            <person name="Jeffries C."/>
            <person name="Rohde M."/>
            <person name="Sikorski J."/>
            <person name="Spring S."/>
            <person name="Goker M."/>
            <person name="Detter J."/>
            <person name="Woyke T."/>
            <person name="Bristow J."/>
            <person name="Eisen J."/>
            <person name="Markowitz V."/>
            <person name="Hugenholtz P."/>
            <person name="Kyrpides N."/>
            <person name="Klenk H."/>
        </authorList>
    </citation>
    <scope>NUCLEOTIDE SEQUENCE [LARGE SCALE GENOMIC DNA]</scope>
    <source>
        <strain evidence="6">DSM 12680 / TGB-C1</strain>
    </source>
</reference>
<feature type="transmembrane region" description="Helical" evidence="2">
    <location>
        <begin position="62"/>
        <end position="87"/>
    </location>
</feature>
<dbReference type="InterPro" id="IPR036721">
    <property type="entry name" value="RCK_C_sf"/>
</dbReference>
<dbReference type="PANTHER" id="PTHR43833">
    <property type="entry name" value="POTASSIUM CHANNEL PROTEIN 2-RELATED-RELATED"/>
    <property type="match status" value="1"/>
</dbReference>
<dbReference type="PANTHER" id="PTHR43833:SF9">
    <property type="entry name" value="POTASSIUM CHANNEL PROTEIN YUGO-RELATED"/>
    <property type="match status" value="1"/>
</dbReference>
<evidence type="ECO:0000256" key="1">
    <source>
        <dbReference type="ARBA" id="ARBA00004651"/>
    </source>
</evidence>
<dbReference type="GO" id="GO:0008324">
    <property type="term" value="F:monoatomic cation transmembrane transporter activity"/>
    <property type="evidence" value="ECO:0007669"/>
    <property type="project" value="InterPro"/>
</dbReference>
<keyword evidence="6" id="KW-1185">Reference proteome</keyword>
<dbReference type="Pfam" id="PF02080">
    <property type="entry name" value="TrkA_C"/>
    <property type="match status" value="1"/>
</dbReference>
<dbReference type="HOGENOM" id="CLU_050982_0_1_9"/>
<dbReference type="STRING" id="643648.Slip_1225"/>
<dbReference type="SUPFAM" id="SSF116726">
    <property type="entry name" value="TrkA C-terminal domain-like"/>
    <property type="match status" value="1"/>
</dbReference>
<keyword evidence="2" id="KW-0812">Transmembrane</keyword>
<dbReference type="eggNOG" id="COG1226">
    <property type="taxonomic scope" value="Bacteria"/>
</dbReference>
<feature type="domain" description="RCK C-terminal" evidence="4">
    <location>
        <begin position="248"/>
        <end position="331"/>
    </location>
</feature>
<organism evidence="5 6">
    <name type="scientific">Syntrophothermus lipocalidus (strain DSM 12680 / TGB-C1)</name>
    <dbReference type="NCBI Taxonomy" id="643648"/>
    <lineage>
        <taxon>Bacteria</taxon>
        <taxon>Bacillati</taxon>
        <taxon>Bacillota</taxon>
        <taxon>Clostridia</taxon>
        <taxon>Eubacteriales</taxon>
        <taxon>Syntrophomonadaceae</taxon>
        <taxon>Syntrophothermus</taxon>
    </lineage>
</organism>
<evidence type="ECO:0000313" key="5">
    <source>
        <dbReference type="EMBL" id="ADI01998.1"/>
    </source>
</evidence>
<gene>
    <name evidence="5" type="ordered locus">Slip_1225</name>
</gene>
<dbReference type="RefSeq" id="WP_013175400.1">
    <property type="nucleotide sequence ID" value="NC_014220.1"/>
</dbReference>
<dbReference type="InterPro" id="IPR003148">
    <property type="entry name" value="RCK_N"/>
</dbReference>
<keyword evidence="2" id="KW-1133">Transmembrane helix</keyword>
<dbReference type="eggNOG" id="COG0490">
    <property type="taxonomic scope" value="Bacteria"/>
</dbReference>
<dbReference type="InterPro" id="IPR050721">
    <property type="entry name" value="Trk_Ktr_HKT_K-transport"/>
</dbReference>
<dbReference type="GO" id="GO:0006813">
    <property type="term" value="P:potassium ion transport"/>
    <property type="evidence" value="ECO:0007669"/>
    <property type="project" value="InterPro"/>
</dbReference>
<feature type="domain" description="RCK N-terminal" evidence="3">
    <location>
        <begin position="108"/>
        <end position="224"/>
    </location>
</feature>
<dbReference type="InterPro" id="IPR006037">
    <property type="entry name" value="RCK_C"/>
</dbReference>
<dbReference type="Pfam" id="PF02254">
    <property type="entry name" value="TrkA_N"/>
    <property type="match status" value="1"/>
</dbReference>
<keyword evidence="2" id="KW-0472">Membrane</keyword>
<evidence type="ECO:0000313" key="6">
    <source>
        <dbReference type="Proteomes" id="UP000000378"/>
    </source>
</evidence>
<dbReference type="InterPro" id="IPR036291">
    <property type="entry name" value="NAD(P)-bd_dom_sf"/>
</dbReference>
<dbReference type="InterPro" id="IPR013099">
    <property type="entry name" value="K_chnl_dom"/>
</dbReference>
<accession>D7CMR3</accession>
<dbReference type="GO" id="GO:0005886">
    <property type="term" value="C:plasma membrane"/>
    <property type="evidence" value="ECO:0007669"/>
    <property type="project" value="UniProtKB-SubCell"/>
</dbReference>
<evidence type="ECO:0000259" key="3">
    <source>
        <dbReference type="PROSITE" id="PS51201"/>
    </source>
</evidence>
<dbReference type="KEGG" id="slp:Slip_1225"/>
<dbReference type="PROSITE" id="PS51202">
    <property type="entry name" value="RCK_C"/>
    <property type="match status" value="1"/>
</dbReference>
<evidence type="ECO:0000256" key="2">
    <source>
        <dbReference type="SAM" id="Phobius"/>
    </source>
</evidence>
<dbReference type="PROSITE" id="PS51201">
    <property type="entry name" value="RCK_N"/>
    <property type="match status" value="1"/>
</dbReference>
<reference evidence="5 6" key="2">
    <citation type="journal article" date="2010" name="Stand. Genomic Sci.">
        <title>Complete genome sequence of Syntrophothermus lipocalidus type strain (TGB-C1).</title>
        <authorList>
            <person name="Djao O.D."/>
            <person name="Zhang X."/>
            <person name="Lucas S."/>
            <person name="Lapidus A."/>
            <person name="Del Rio T.G."/>
            <person name="Nolan M."/>
            <person name="Tice H."/>
            <person name="Cheng J.F."/>
            <person name="Han C."/>
            <person name="Tapia R."/>
            <person name="Goodwin L."/>
            <person name="Pitluck S."/>
            <person name="Liolios K."/>
            <person name="Ivanova N."/>
            <person name="Mavromatis K."/>
            <person name="Mikhailova N."/>
            <person name="Ovchinnikova G."/>
            <person name="Pati A."/>
            <person name="Brambilla E."/>
            <person name="Chen A."/>
            <person name="Palaniappan K."/>
            <person name="Land M."/>
            <person name="Hauser L."/>
            <person name="Chang Y.J."/>
            <person name="Jeffries C.D."/>
            <person name="Rohde M."/>
            <person name="Sikorski J."/>
            <person name="Spring S."/>
            <person name="Goker M."/>
            <person name="Detter J.C."/>
            <person name="Woyke T."/>
            <person name="Bristow J."/>
            <person name="Eisen J.A."/>
            <person name="Markowitz V."/>
            <person name="Hugenholtz P."/>
            <person name="Kyrpides N.C."/>
            <person name="Klenk H.P."/>
        </authorList>
    </citation>
    <scope>NUCLEOTIDE SEQUENCE [LARGE SCALE GENOMIC DNA]</scope>
    <source>
        <strain evidence="6">DSM 12680 / TGB-C1</strain>
    </source>
</reference>
<dbReference type="Gene3D" id="3.40.50.720">
    <property type="entry name" value="NAD(P)-binding Rossmann-like Domain"/>
    <property type="match status" value="1"/>
</dbReference>
<name>D7CMR3_SYNLT</name>
<dbReference type="AlphaFoldDB" id="D7CMR3"/>
<dbReference type="Pfam" id="PF07885">
    <property type="entry name" value="Ion_trans_2"/>
    <property type="match status" value="1"/>
</dbReference>
<feature type="transmembrane region" description="Helical" evidence="2">
    <location>
        <begin position="12"/>
        <end position="29"/>
    </location>
</feature>
<evidence type="ECO:0000259" key="4">
    <source>
        <dbReference type="PROSITE" id="PS51202"/>
    </source>
</evidence>
<dbReference type="Gene3D" id="3.30.70.1450">
    <property type="entry name" value="Regulator of K+ conductance, C-terminal domain"/>
    <property type="match status" value="1"/>
</dbReference>